<protein>
    <recommendedName>
        <fullName evidence="5">Phosphatidylethanolamine-binding protein</fullName>
    </recommendedName>
</protein>
<proteinExistence type="predicted"/>
<feature type="signal peptide" evidence="2">
    <location>
        <begin position="1"/>
        <end position="18"/>
    </location>
</feature>
<dbReference type="Proteomes" id="UP000245609">
    <property type="component" value="Unassembled WGS sequence"/>
</dbReference>
<dbReference type="SUPFAM" id="SSF49777">
    <property type="entry name" value="PEBP-like"/>
    <property type="match status" value="1"/>
</dbReference>
<evidence type="ECO:0000313" key="4">
    <source>
        <dbReference type="Proteomes" id="UP000245609"/>
    </source>
</evidence>
<dbReference type="EMBL" id="MBFS01000039">
    <property type="protein sequence ID" value="PVV05103.1"/>
    <property type="molecule type" value="Genomic_DNA"/>
</dbReference>
<dbReference type="Gene3D" id="3.90.280.10">
    <property type="entry name" value="PEBP-like"/>
    <property type="match status" value="1"/>
</dbReference>
<feature type="chain" id="PRO_5015440077" description="Phosphatidylethanolamine-binding protein" evidence="2">
    <location>
        <begin position="19"/>
        <end position="290"/>
    </location>
</feature>
<dbReference type="OrthoDB" id="2506647at2759"/>
<dbReference type="Pfam" id="PF01161">
    <property type="entry name" value="PBP"/>
    <property type="match status" value="1"/>
</dbReference>
<evidence type="ECO:0008006" key="5">
    <source>
        <dbReference type="Google" id="ProtNLM"/>
    </source>
</evidence>
<feature type="compositionally biased region" description="Low complexity" evidence="1">
    <location>
        <begin position="205"/>
        <end position="267"/>
    </location>
</feature>
<reference evidence="3 4" key="1">
    <citation type="journal article" date="2018" name="MBio">
        <title>Comparative Genomics Reveals the Core Gene Toolbox for the Fungus-Insect Symbiosis.</title>
        <authorList>
            <person name="Wang Y."/>
            <person name="Stata M."/>
            <person name="Wang W."/>
            <person name="Stajich J.E."/>
            <person name="White M.M."/>
            <person name="Moncalvo J.M."/>
        </authorList>
    </citation>
    <scope>NUCLEOTIDE SEQUENCE [LARGE SCALE GENOMIC DNA]</scope>
    <source>
        <strain evidence="3 4">SC-DP-2</strain>
    </source>
</reference>
<dbReference type="InterPro" id="IPR008914">
    <property type="entry name" value="PEBP"/>
</dbReference>
<organism evidence="3 4">
    <name type="scientific">Smittium megazygosporum</name>
    <dbReference type="NCBI Taxonomy" id="133381"/>
    <lineage>
        <taxon>Eukaryota</taxon>
        <taxon>Fungi</taxon>
        <taxon>Fungi incertae sedis</taxon>
        <taxon>Zoopagomycota</taxon>
        <taxon>Kickxellomycotina</taxon>
        <taxon>Harpellomycetes</taxon>
        <taxon>Harpellales</taxon>
        <taxon>Legeriomycetaceae</taxon>
        <taxon>Smittium</taxon>
    </lineage>
</organism>
<keyword evidence="2" id="KW-0732">Signal</keyword>
<dbReference type="AlphaFoldDB" id="A0A2T9ZKG5"/>
<evidence type="ECO:0000256" key="2">
    <source>
        <dbReference type="SAM" id="SignalP"/>
    </source>
</evidence>
<dbReference type="InterPro" id="IPR035810">
    <property type="entry name" value="PEBP_euk"/>
</dbReference>
<keyword evidence="4" id="KW-1185">Reference proteome</keyword>
<sequence>MKFYIALGLLSVLARANGQAFTESDDANDIIEELREEGFIPSVIPANFVPTTNLEVEYAGRRMDFGTEYYPNRNEVNEIPRIRYVAEPNTYYTIALVDPDAPSRANPYRAQVRHWLNVNIPMNDISAGNSTGTPYLPPIPFAGCGEKRFVYILAKQQSELPNLTVTQNRANFDFAKFAADNSMTIIGANYFEVESEPGPSCSVPSGSSTGSSTTSSTASTTGSSTTSSTASTTGSSATSSTSSTTDSSTTSRSTSSSSSSNSSSSSAASIVGSSSLYILSSIALLSATFF</sequence>
<gene>
    <name evidence="3" type="ORF">BB560_000381</name>
</gene>
<accession>A0A2T9ZKG5</accession>
<dbReference type="InterPro" id="IPR036610">
    <property type="entry name" value="PEBP-like_sf"/>
</dbReference>
<feature type="region of interest" description="Disordered" evidence="1">
    <location>
        <begin position="197"/>
        <end position="267"/>
    </location>
</feature>
<name>A0A2T9ZKG5_9FUNG</name>
<dbReference type="PANTHER" id="PTHR11362">
    <property type="entry name" value="PHOSPHATIDYLETHANOLAMINE-BINDING PROTEIN"/>
    <property type="match status" value="1"/>
</dbReference>
<dbReference type="PANTHER" id="PTHR11362:SF82">
    <property type="entry name" value="PHOSPHATIDYLETHANOLAMINE-BINDING PROTEIN 4"/>
    <property type="match status" value="1"/>
</dbReference>
<evidence type="ECO:0000256" key="1">
    <source>
        <dbReference type="SAM" id="MobiDB-lite"/>
    </source>
</evidence>
<comment type="caution">
    <text evidence="3">The sequence shown here is derived from an EMBL/GenBank/DDBJ whole genome shotgun (WGS) entry which is preliminary data.</text>
</comment>
<dbReference type="CDD" id="cd00866">
    <property type="entry name" value="PEBP_euk"/>
    <property type="match status" value="1"/>
</dbReference>
<dbReference type="STRING" id="133381.A0A2T9ZKG5"/>
<evidence type="ECO:0000313" key="3">
    <source>
        <dbReference type="EMBL" id="PVV05103.1"/>
    </source>
</evidence>